<keyword evidence="2" id="KW-0645">Protease</keyword>
<dbReference type="SUPFAM" id="SSF51261">
    <property type="entry name" value="Duplicated hybrid motif"/>
    <property type="match status" value="1"/>
</dbReference>
<dbReference type="CDD" id="cd12797">
    <property type="entry name" value="M23_peptidase"/>
    <property type="match status" value="1"/>
</dbReference>
<name>A0ABW4MYY4_9CAUL</name>
<dbReference type="PANTHER" id="PTHR21666:SF288">
    <property type="entry name" value="CELL DIVISION PROTEIN YTFB"/>
    <property type="match status" value="1"/>
</dbReference>
<dbReference type="InterPro" id="IPR011055">
    <property type="entry name" value="Dup_hybrid_motif"/>
</dbReference>
<sequence length="296" mass="30601">MTAALAVRAAAPIGLALALGAAGLAVAQADSAATRARLQRLYMAETVLTAEQGRNLNQLARLLTLLLQFRRDPPPALLVSPTDAKAAVRGAILVKAMTPVLQDRAAAYAAQGREIARQRRLAAVASEALFTAESERADDRPLDDGLLDPQGLGLRGLAEPREIPAGVPPARLVAPAEGDFAYTYGDTLTGGGKSNGIAIATGAGAAVRAPGDGTVEYVGPVKGWGVILILRLTGGYHLVLAGLDRANVGVGQSVAAGSPVGAMPDSRQSRSELYLEVRERGVPVDPGRWLKEPQSG</sequence>
<comment type="caution">
    <text evidence="9">The sequence shown here is derived from an EMBL/GenBank/DDBJ whole genome shotgun (WGS) entry which is preliminary data.</text>
</comment>
<keyword evidence="6" id="KW-0482">Metalloprotease</keyword>
<keyword evidence="3" id="KW-0479">Metal-binding</keyword>
<dbReference type="InterPro" id="IPR050570">
    <property type="entry name" value="Cell_wall_metabolism_enzyme"/>
</dbReference>
<dbReference type="EMBL" id="JBHUEY010000001">
    <property type="protein sequence ID" value="MFD1783045.1"/>
    <property type="molecule type" value="Genomic_DNA"/>
</dbReference>
<dbReference type="Proteomes" id="UP001597237">
    <property type="component" value="Unassembled WGS sequence"/>
</dbReference>
<keyword evidence="7" id="KW-0732">Signal</keyword>
<dbReference type="Pfam" id="PF01551">
    <property type="entry name" value="Peptidase_M23"/>
    <property type="match status" value="1"/>
</dbReference>
<organism evidence="9 10">
    <name type="scientific">Phenylobacterium terrae</name>
    <dbReference type="NCBI Taxonomy" id="2665495"/>
    <lineage>
        <taxon>Bacteria</taxon>
        <taxon>Pseudomonadati</taxon>
        <taxon>Pseudomonadota</taxon>
        <taxon>Alphaproteobacteria</taxon>
        <taxon>Caulobacterales</taxon>
        <taxon>Caulobacteraceae</taxon>
        <taxon>Phenylobacterium</taxon>
    </lineage>
</organism>
<evidence type="ECO:0000256" key="5">
    <source>
        <dbReference type="ARBA" id="ARBA00022833"/>
    </source>
</evidence>
<evidence type="ECO:0000256" key="4">
    <source>
        <dbReference type="ARBA" id="ARBA00022801"/>
    </source>
</evidence>
<feature type="domain" description="M23ase beta-sheet core" evidence="8">
    <location>
        <begin position="193"/>
        <end position="286"/>
    </location>
</feature>
<evidence type="ECO:0000256" key="1">
    <source>
        <dbReference type="ARBA" id="ARBA00001947"/>
    </source>
</evidence>
<keyword evidence="4 9" id="KW-0378">Hydrolase</keyword>
<comment type="cofactor">
    <cofactor evidence="1">
        <name>Zn(2+)</name>
        <dbReference type="ChEBI" id="CHEBI:29105"/>
    </cofactor>
</comment>
<protein>
    <submittedName>
        <fullName evidence="9">Murein hydrolase activator EnvC family protein</fullName>
    </submittedName>
</protein>
<evidence type="ECO:0000313" key="10">
    <source>
        <dbReference type="Proteomes" id="UP001597237"/>
    </source>
</evidence>
<evidence type="ECO:0000256" key="7">
    <source>
        <dbReference type="SAM" id="SignalP"/>
    </source>
</evidence>
<evidence type="ECO:0000256" key="6">
    <source>
        <dbReference type="ARBA" id="ARBA00023049"/>
    </source>
</evidence>
<accession>A0ABW4MYY4</accession>
<reference evidence="10" key="1">
    <citation type="journal article" date="2019" name="Int. J. Syst. Evol. Microbiol.">
        <title>The Global Catalogue of Microorganisms (GCM) 10K type strain sequencing project: providing services to taxonomists for standard genome sequencing and annotation.</title>
        <authorList>
            <consortium name="The Broad Institute Genomics Platform"/>
            <consortium name="The Broad Institute Genome Sequencing Center for Infectious Disease"/>
            <person name="Wu L."/>
            <person name="Ma J."/>
        </authorList>
    </citation>
    <scope>NUCLEOTIDE SEQUENCE [LARGE SCALE GENOMIC DNA]</scope>
    <source>
        <strain evidence="10">DFY28</strain>
    </source>
</reference>
<evidence type="ECO:0000256" key="3">
    <source>
        <dbReference type="ARBA" id="ARBA00022723"/>
    </source>
</evidence>
<dbReference type="InterPro" id="IPR016047">
    <property type="entry name" value="M23ase_b-sheet_dom"/>
</dbReference>
<dbReference type="Gene3D" id="2.70.70.10">
    <property type="entry name" value="Glucose Permease (Domain IIA)"/>
    <property type="match status" value="1"/>
</dbReference>
<dbReference type="RefSeq" id="WP_377282432.1">
    <property type="nucleotide sequence ID" value="NZ_JBHRSI010000007.1"/>
</dbReference>
<evidence type="ECO:0000313" key="9">
    <source>
        <dbReference type="EMBL" id="MFD1783045.1"/>
    </source>
</evidence>
<feature type="signal peptide" evidence="7">
    <location>
        <begin position="1"/>
        <end position="27"/>
    </location>
</feature>
<feature type="chain" id="PRO_5045929680" evidence="7">
    <location>
        <begin position="28"/>
        <end position="296"/>
    </location>
</feature>
<keyword evidence="10" id="KW-1185">Reference proteome</keyword>
<keyword evidence="5" id="KW-0862">Zinc</keyword>
<evidence type="ECO:0000259" key="8">
    <source>
        <dbReference type="Pfam" id="PF01551"/>
    </source>
</evidence>
<evidence type="ECO:0000256" key="2">
    <source>
        <dbReference type="ARBA" id="ARBA00022670"/>
    </source>
</evidence>
<dbReference type="PANTHER" id="PTHR21666">
    <property type="entry name" value="PEPTIDASE-RELATED"/>
    <property type="match status" value="1"/>
</dbReference>
<gene>
    <name evidence="9" type="ORF">ACFSC0_06540</name>
</gene>
<proteinExistence type="predicted"/>
<dbReference type="GO" id="GO:0016787">
    <property type="term" value="F:hydrolase activity"/>
    <property type="evidence" value="ECO:0007669"/>
    <property type="project" value="UniProtKB-KW"/>
</dbReference>